<protein>
    <submittedName>
        <fullName evidence="3">PEGA domain-containing protein</fullName>
    </submittedName>
</protein>
<name>A0A6N7Q115_9BACT</name>
<dbReference type="Pfam" id="PF08308">
    <property type="entry name" value="PEGA"/>
    <property type="match status" value="2"/>
</dbReference>
<dbReference type="Proteomes" id="UP000440224">
    <property type="component" value="Unassembled WGS sequence"/>
</dbReference>
<reference evidence="3 4" key="1">
    <citation type="submission" date="2019-10" db="EMBL/GenBank/DDBJ databases">
        <title>A soil myxobacterium in the family Polyangiaceae.</title>
        <authorList>
            <person name="Li Y."/>
            <person name="Wang J."/>
        </authorList>
    </citation>
    <scope>NUCLEOTIDE SEQUENCE [LARGE SCALE GENOMIC DNA]</scope>
    <source>
        <strain evidence="3 4">DSM 14734</strain>
    </source>
</reference>
<evidence type="ECO:0000313" key="4">
    <source>
        <dbReference type="Proteomes" id="UP000440224"/>
    </source>
</evidence>
<evidence type="ECO:0000313" key="3">
    <source>
        <dbReference type="EMBL" id="MRG97983.1"/>
    </source>
</evidence>
<proteinExistence type="predicted"/>
<sequence>MAMMKLASALFFALALVPGAALAEVTRAEPAAKPDAAPPKGFVTVACNPGCEGVLVDGRSLGPSPVVRAELPAGTHKLTLRRKGYPEKKVDVVVKAGATALVDVKLVQQAAPPKEPPSDIAARVAARKIKADGFLSVVCDPACDQVIVDGKRKLGPAPHTNVSFPGGQHEIRIQRKGAPDKVMVVNLVPGQTTAFRVAMHTEAERAVVPAKASAEPKAKPKR</sequence>
<feature type="signal peptide" evidence="1">
    <location>
        <begin position="1"/>
        <end position="23"/>
    </location>
</feature>
<dbReference type="OrthoDB" id="5516606at2"/>
<feature type="domain" description="PEGA" evidence="2">
    <location>
        <begin position="43"/>
        <end position="108"/>
    </location>
</feature>
<keyword evidence="1" id="KW-0732">Signal</keyword>
<feature type="domain" description="PEGA" evidence="2">
    <location>
        <begin position="135"/>
        <end position="198"/>
    </location>
</feature>
<gene>
    <name evidence="3" type="ORF">GF068_39655</name>
</gene>
<dbReference type="InterPro" id="IPR013229">
    <property type="entry name" value="PEGA"/>
</dbReference>
<accession>A0A6N7Q115</accession>
<dbReference type="EMBL" id="WJIE01000023">
    <property type="protein sequence ID" value="MRG97983.1"/>
    <property type="molecule type" value="Genomic_DNA"/>
</dbReference>
<comment type="caution">
    <text evidence="3">The sequence shown here is derived from an EMBL/GenBank/DDBJ whole genome shotgun (WGS) entry which is preliminary data.</text>
</comment>
<feature type="chain" id="PRO_5026757651" evidence="1">
    <location>
        <begin position="24"/>
        <end position="222"/>
    </location>
</feature>
<evidence type="ECO:0000259" key="2">
    <source>
        <dbReference type="Pfam" id="PF08308"/>
    </source>
</evidence>
<keyword evidence="4" id="KW-1185">Reference proteome</keyword>
<dbReference type="AlphaFoldDB" id="A0A6N7Q115"/>
<organism evidence="3 4">
    <name type="scientific">Polyangium spumosum</name>
    <dbReference type="NCBI Taxonomy" id="889282"/>
    <lineage>
        <taxon>Bacteria</taxon>
        <taxon>Pseudomonadati</taxon>
        <taxon>Myxococcota</taxon>
        <taxon>Polyangia</taxon>
        <taxon>Polyangiales</taxon>
        <taxon>Polyangiaceae</taxon>
        <taxon>Polyangium</taxon>
    </lineage>
</organism>
<evidence type="ECO:0000256" key="1">
    <source>
        <dbReference type="SAM" id="SignalP"/>
    </source>
</evidence>